<dbReference type="InterPro" id="IPR018484">
    <property type="entry name" value="FGGY_N"/>
</dbReference>
<evidence type="ECO:0000259" key="6">
    <source>
        <dbReference type="Pfam" id="PF02782"/>
    </source>
</evidence>
<comment type="caution">
    <text evidence="7">The sequence shown here is derived from an EMBL/GenBank/DDBJ whole genome shotgun (WGS) entry which is preliminary data.</text>
</comment>
<evidence type="ECO:0000313" key="8">
    <source>
        <dbReference type="Proteomes" id="UP001595828"/>
    </source>
</evidence>
<gene>
    <name evidence="7" type="ORF">ACFO0A_01665</name>
</gene>
<dbReference type="InterPro" id="IPR043129">
    <property type="entry name" value="ATPase_NBD"/>
</dbReference>
<dbReference type="RefSeq" id="WP_379537244.1">
    <property type="nucleotide sequence ID" value="NZ_JBHSDR010000003.1"/>
</dbReference>
<dbReference type="PIRSF" id="PIRSF000538">
    <property type="entry name" value="GlpK"/>
    <property type="match status" value="1"/>
</dbReference>
<organism evidence="7 8">
    <name type="scientific">Novosphingobium tardum</name>
    <dbReference type="NCBI Taxonomy" id="1538021"/>
    <lineage>
        <taxon>Bacteria</taxon>
        <taxon>Pseudomonadati</taxon>
        <taxon>Pseudomonadota</taxon>
        <taxon>Alphaproteobacteria</taxon>
        <taxon>Sphingomonadales</taxon>
        <taxon>Sphingomonadaceae</taxon>
        <taxon>Novosphingobium</taxon>
    </lineage>
</organism>
<evidence type="ECO:0000313" key="7">
    <source>
        <dbReference type="EMBL" id="MFC4293759.1"/>
    </source>
</evidence>
<evidence type="ECO:0000256" key="2">
    <source>
        <dbReference type="ARBA" id="ARBA00022679"/>
    </source>
</evidence>
<keyword evidence="8" id="KW-1185">Reference proteome</keyword>
<proteinExistence type="inferred from homology"/>
<comment type="similarity">
    <text evidence="1 4">Belongs to the FGGY kinase family.</text>
</comment>
<keyword evidence="2 4" id="KW-0808">Transferase</keyword>
<dbReference type="Pfam" id="PF00370">
    <property type="entry name" value="FGGY_N"/>
    <property type="match status" value="1"/>
</dbReference>
<dbReference type="NCBIfam" id="NF000756">
    <property type="entry name" value="PRK00047.1"/>
    <property type="match status" value="1"/>
</dbReference>
<dbReference type="Proteomes" id="UP001595828">
    <property type="component" value="Unassembled WGS sequence"/>
</dbReference>
<dbReference type="PROSITE" id="PS00933">
    <property type="entry name" value="FGGY_KINASES_1"/>
    <property type="match status" value="1"/>
</dbReference>
<dbReference type="InterPro" id="IPR018483">
    <property type="entry name" value="Carb_kinase_FGGY_CS"/>
</dbReference>
<dbReference type="PANTHER" id="PTHR10196">
    <property type="entry name" value="SUGAR KINASE"/>
    <property type="match status" value="1"/>
</dbReference>
<accession>A0ABV8RM32</accession>
<dbReference type="Pfam" id="PF02782">
    <property type="entry name" value="FGGY_C"/>
    <property type="match status" value="1"/>
</dbReference>
<protein>
    <submittedName>
        <fullName evidence="7">Glycerol kinase</fullName>
        <ecNumber evidence="7">2.7.1.30</ecNumber>
    </submittedName>
</protein>
<keyword evidence="3 4" id="KW-0418">Kinase</keyword>
<dbReference type="InterPro" id="IPR018485">
    <property type="entry name" value="FGGY_C"/>
</dbReference>
<dbReference type="CDD" id="cd07786">
    <property type="entry name" value="FGGY_EcGK_like"/>
    <property type="match status" value="1"/>
</dbReference>
<dbReference type="PROSITE" id="PS00445">
    <property type="entry name" value="FGGY_KINASES_2"/>
    <property type="match status" value="1"/>
</dbReference>
<dbReference type="Gene3D" id="3.30.420.40">
    <property type="match status" value="2"/>
</dbReference>
<dbReference type="PANTHER" id="PTHR10196:SF78">
    <property type="entry name" value="GLYCEROL KINASE"/>
    <property type="match status" value="1"/>
</dbReference>
<evidence type="ECO:0000256" key="4">
    <source>
        <dbReference type="RuleBase" id="RU003733"/>
    </source>
</evidence>
<dbReference type="EC" id="2.7.1.30" evidence="7"/>
<dbReference type="InterPro" id="IPR000577">
    <property type="entry name" value="Carb_kinase_FGGY"/>
</dbReference>
<name>A0ABV8RM32_9SPHN</name>
<dbReference type="GO" id="GO:0004370">
    <property type="term" value="F:glycerol kinase activity"/>
    <property type="evidence" value="ECO:0007669"/>
    <property type="project" value="UniProtKB-EC"/>
</dbReference>
<evidence type="ECO:0000256" key="3">
    <source>
        <dbReference type="ARBA" id="ARBA00022777"/>
    </source>
</evidence>
<feature type="domain" description="Carbohydrate kinase FGGY N-terminal" evidence="5">
    <location>
        <begin position="7"/>
        <end position="251"/>
    </location>
</feature>
<evidence type="ECO:0000259" key="5">
    <source>
        <dbReference type="Pfam" id="PF00370"/>
    </source>
</evidence>
<feature type="domain" description="Carbohydrate kinase FGGY C-terminal" evidence="6">
    <location>
        <begin position="261"/>
        <end position="447"/>
    </location>
</feature>
<sequence length="492" mass="51687">MNGAERLMLVLDAGTTSTRAMAFAPDGALRAVVQREITQHYPQPGRVEHNPEEIWQAALACAREVVSQGGGADRFAGIGITNQRETVVAWDRAKGQPLARALVWQDRRTADTCEGLRAAGHEPEVQRRTGLLLDPYFSATKMCWLIDNSGEVAAAAQAGTLALGTVESWLVFRLTGGAHISDASNASRTSLLALDGAQFDEGLCELFGVPRGALPEVVDCAGDFGATLPELFGAPIPILGLAGDQQAATIGQGCNAFGQVKATYGTGAFVLANMGGDLPASHHRLLGTVLSQLDGRRTYALEGSVFVAGSLIQWLRDSLGVIATAAETAALAASVPDSGGVVLVPALSGLGAPHWRPEARGALTGISFSTTRAHLARAALEAMSSQTRDLMEAFAADGVPWAMLRIDGGMSANDWMAQDLADILDLPVERPAFVETTALGAAMLAGLGSGWFASLEEAAAAMRGKIHRFEPAMDAPTRDVRLGRWRDALAKV</sequence>
<reference evidence="8" key="1">
    <citation type="journal article" date="2019" name="Int. J. Syst. Evol. Microbiol.">
        <title>The Global Catalogue of Microorganisms (GCM) 10K type strain sequencing project: providing services to taxonomists for standard genome sequencing and annotation.</title>
        <authorList>
            <consortium name="The Broad Institute Genomics Platform"/>
            <consortium name="The Broad Institute Genome Sequencing Center for Infectious Disease"/>
            <person name="Wu L."/>
            <person name="Ma J."/>
        </authorList>
    </citation>
    <scope>NUCLEOTIDE SEQUENCE [LARGE SCALE GENOMIC DNA]</scope>
    <source>
        <strain evidence="8">CGMCC 1.12989</strain>
    </source>
</reference>
<evidence type="ECO:0000256" key="1">
    <source>
        <dbReference type="ARBA" id="ARBA00009156"/>
    </source>
</evidence>
<dbReference type="EMBL" id="JBHSDR010000003">
    <property type="protein sequence ID" value="MFC4293759.1"/>
    <property type="molecule type" value="Genomic_DNA"/>
</dbReference>
<dbReference type="SUPFAM" id="SSF53067">
    <property type="entry name" value="Actin-like ATPase domain"/>
    <property type="match status" value="2"/>
</dbReference>